<reference evidence="2" key="1">
    <citation type="journal article" date="2015" name="Proc. Natl. Acad. Sci. U.S.A.">
        <title>Networks of energetic and metabolic interactions define dynamics in microbial communities.</title>
        <authorList>
            <person name="Embree M."/>
            <person name="Liu J.K."/>
            <person name="Al-Bassam M.M."/>
            <person name="Zengler K."/>
        </authorList>
    </citation>
    <scope>NUCLEOTIDE SEQUENCE</scope>
</reference>
<evidence type="ECO:0000256" key="1">
    <source>
        <dbReference type="SAM" id="MobiDB-lite"/>
    </source>
</evidence>
<proteinExistence type="predicted"/>
<sequence>MGVLLAPDLMISAFGYPARDPLLFGIRTAAARDNSIRLPSAVPHPLTDPQSPCYDPWNE</sequence>
<gene>
    <name evidence="2" type="ORF">ASZ90_010486</name>
</gene>
<dbReference type="EMBL" id="LNQE01001257">
    <property type="protein sequence ID" value="KUG19788.1"/>
    <property type="molecule type" value="Genomic_DNA"/>
</dbReference>
<dbReference type="AlphaFoldDB" id="A0A0W8FFY4"/>
<feature type="region of interest" description="Disordered" evidence="1">
    <location>
        <begin position="38"/>
        <end position="59"/>
    </location>
</feature>
<protein>
    <submittedName>
        <fullName evidence="2">Uncharacterized protein</fullName>
    </submittedName>
</protein>
<comment type="caution">
    <text evidence="2">The sequence shown here is derived from an EMBL/GenBank/DDBJ whole genome shotgun (WGS) entry which is preliminary data.</text>
</comment>
<organism evidence="2">
    <name type="scientific">hydrocarbon metagenome</name>
    <dbReference type="NCBI Taxonomy" id="938273"/>
    <lineage>
        <taxon>unclassified sequences</taxon>
        <taxon>metagenomes</taxon>
        <taxon>ecological metagenomes</taxon>
    </lineage>
</organism>
<evidence type="ECO:0000313" key="2">
    <source>
        <dbReference type="EMBL" id="KUG19788.1"/>
    </source>
</evidence>
<name>A0A0W8FFY4_9ZZZZ</name>
<accession>A0A0W8FFY4</accession>